<sequence>MGMKRGIVIGKKNYHQILAEMGLRNLFVPSMREDWVAKNAKQPAPKPVDMSISSNNLVKDGATCGAPKKTRRHYLEEAMLYGDGSCFSSGKIPWGRF</sequence>
<dbReference type="STRING" id="106549.A0A540M3Q2"/>
<gene>
    <name evidence="1" type="ORF">C1H46_021225</name>
</gene>
<dbReference type="AlphaFoldDB" id="A0A540M3Q2"/>
<organism evidence="1 2">
    <name type="scientific">Malus baccata</name>
    <name type="common">Siberian crab apple</name>
    <name type="synonym">Pyrus baccata</name>
    <dbReference type="NCBI Taxonomy" id="106549"/>
    <lineage>
        <taxon>Eukaryota</taxon>
        <taxon>Viridiplantae</taxon>
        <taxon>Streptophyta</taxon>
        <taxon>Embryophyta</taxon>
        <taxon>Tracheophyta</taxon>
        <taxon>Spermatophyta</taxon>
        <taxon>Magnoliopsida</taxon>
        <taxon>eudicotyledons</taxon>
        <taxon>Gunneridae</taxon>
        <taxon>Pentapetalae</taxon>
        <taxon>rosids</taxon>
        <taxon>fabids</taxon>
        <taxon>Rosales</taxon>
        <taxon>Rosaceae</taxon>
        <taxon>Amygdaloideae</taxon>
        <taxon>Maleae</taxon>
        <taxon>Malus</taxon>
    </lineage>
</organism>
<evidence type="ECO:0000313" key="2">
    <source>
        <dbReference type="Proteomes" id="UP000315295"/>
    </source>
</evidence>
<dbReference type="Proteomes" id="UP000315295">
    <property type="component" value="Unassembled WGS sequence"/>
</dbReference>
<comment type="caution">
    <text evidence="1">The sequence shown here is derived from an EMBL/GenBank/DDBJ whole genome shotgun (WGS) entry which is preliminary data.</text>
</comment>
<proteinExistence type="predicted"/>
<protein>
    <submittedName>
        <fullName evidence="1">Uncharacterized protein</fullName>
    </submittedName>
</protein>
<evidence type="ECO:0000313" key="1">
    <source>
        <dbReference type="EMBL" id="TQD93132.1"/>
    </source>
</evidence>
<keyword evidence="2" id="KW-1185">Reference proteome</keyword>
<dbReference type="EMBL" id="VIEB01000375">
    <property type="protein sequence ID" value="TQD93132.1"/>
    <property type="molecule type" value="Genomic_DNA"/>
</dbReference>
<reference evidence="1 2" key="1">
    <citation type="journal article" date="2019" name="G3 (Bethesda)">
        <title>Sequencing of a Wild Apple (Malus baccata) Genome Unravels the Differences Between Cultivated and Wild Apple Species Regarding Disease Resistance and Cold Tolerance.</title>
        <authorList>
            <person name="Chen X."/>
        </authorList>
    </citation>
    <scope>NUCLEOTIDE SEQUENCE [LARGE SCALE GENOMIC DNA]</scope>
    <source>
        <strain evidence="2">cv. Shandingzi</strain>
        <tissue evidence="1">Leaves</tissue>
    </source>
</reference>
<accession>A0A540M3Q2</accession>
<name>A0A540M3Q2_MALBA</name>